<dbReference type="OrthoDB" id="9792858at2"/>
<sequence length="58" mass="6267">MLLRPAHWHLNALAAVDCTVEDTIIRHSHALILGSVRHVMSGEPGPALIYHNGAYGSP</sequence>
<reference evidence="1 2" key="1">
    <citation type="submission" date="2018-09" db="EMBL/GenBank/DDBJ databases">
        <title>Mesorhizobium carmichaelinearum sp. nov. isolated from Carmichaelinea spp. root nodules in New Zealand.</title>
        <authorList>
            <person name="De Meyer S.E."/>
        </authorList>
    </citation>
    <scope>NUCLEOTIDE SEQUENCE [LARGE SCALE GENOMIC DNA]</scope>
    <source>
        <strain evidence="1 2">ICMP19557</strain>
    </source>
</reference>
<comment type="caution">
    <text evidence="1">The sequence shown here is derived from an EMBL/GenBank/DDBJ whole genome shotgun (WGS) entry which is preliminary data.</text>
</comment>
<dbReference type="Proteomes" id="UP000272706">
    <property type="component" value="Unassembled WGS sequence"/>
</dbReference>
<evidence type="ECO:0000313" key="2">
    <source>
        <dbReference type="Proteomes" id="UP000272706"/>
    </source>
</evidence>
<accession>A0A3A5JWJ7</accession>
<dbReference type="Gene3D" id="2.30.110.10">
    <property type="entry name" value="Electron Transport, Fmn-binding Protein, Chain A"/>
    <property type="match status" value="1"/>
</dbReference>
<dbReference type="AlphaFoldDB" id="A0A3A5JWJ7"/>
<keyword evidence="2" id="KW-1185">Reference proteome</keyword>
<protein>
    <submittedName>
        <fullName evidence="1">Flavin reductase</fullName>
    </submittedName>
</protein>
<dbReference type="SUPFAM" id="SSF50475">
    <property type="entry name" value="FMN-binding split barrel"/>
    <property type="match status" value="1"/>
</dbReference>
<gene>
    <name evidence="1" type="ORF">D3227_36225</name>
</gene>
<proteinExistence type="predicted"/>
<name>A0A3A5JWJ7_9HYPH</name>
<evidence type="ECO:0000313" key="1">
    <source>
        <dbReference type="EMBL" id="RJT27371.1"/>
    </source>
</evidence>
<dbReference type="EMBL" id="QZWZ01000062">
    <property type="protein sequence ID" value="RJT27371.1"/>
    <property type="molecule type" value="Genomic_DNA"/>
</dbReference>
<dbReference type="InterPro" id="IPR012349">
    <property type="entry name" value="Split_barrel_FMN-bd"/>
</dbReference>
<organism evidence="1 2">
    <name type="scientific">Mesorhizobium waimense</name>
    <dbReference type="NCBI Taxonomy" id="1300307"/>
    <lineage>
        <taxon>Bacteria</taxon>
        <taxon>Pseudomonadati</taxon>
        <taxon>Pseudomonadota</taxon>
        <taxon>Alphaproteobacteria</taxon>
        <taxon>Hyphomicrobiales</taxon>
        <taxon>Phyllobacteriaceae</taxon>
        <taxon>Mesorhizobium</taxon>
    </lineage>
</organism>